<keyword evidence="3" id="KW-1185">Reference proteome</keyword>
<protein>
    <recommendedName>
        <fullName evidence="4">Twin-arginine translocation signal domain-containing protein</fullName>
    </recommendedName>
</protein>
<evidence type="ECO:0000256" key="1">
    <source>
        <dbReference type="SAM" id="MobiDB-lite"/>
    </source>
</evidence>
<organism evidence="2 3">
    <name type="scientific">Dietzia aurantiaca</name>
    <dbReference type="NCBI Taxonomy" id="983873"/>
    <lineage>
        <taxon>Bacteria</taxon>
        <taxon>Bacillati</taxon>
        <taxon>Actinomycetota</taxon>
        <taxon>Actinomycetes</taxon>
        <taxon>Mycobacteriales</taxon>
        <taxon>Dietziaceae</taxon>
        <taxon>Dietzia</taxon>
    </lineage>
</organism>
<proteinExistence type="predicted"/>
<dbReference type="InterPro" id="IPR006311">
    <property type="entry name" value="TAT_signal"/>
</dbReference>
<comment type="caution">
    <text evidence="2">The sequence shown here is derived from an EMBL/GenBank/DDBJ whole genome shotgun (WGS) entry which is preliminary data.</text>
</comment>
<sequence length="157" mass="15782">MLSSSPVALSRRRFLAVSSGVVGLAVATGCTVPTGHDSPDQILELIRAAERDAREFAAADASHGEYAGALRRLAEVRRIHAARLGELVDAPAASGTAATTPPPGAAASCPPVAEVRSRLRGDAEQAADVAVAADGARAELTGSVSAACTAAVEVELS</sequence>
<feature type="region of interest" description="Disordered" evidence="1">
    <location>
        <begin position="90"/>
        <end position="110"/>
    </location>
</feature>
<accession>A0ABV9PRS0</accession>
<evidence type="ECO:0008006" key="4">
    <source>
        <dbReference type="Google" id="ProtNLM"/>
    </source>
</evidence>
<reference evidence="3" key="1">
    <citation type="journal article" date="2019" name="Int. J. Syst. Evol. Microbiol.">
        <title>The Global Catalogue of Microorganisms (GCM) 10K type strain sequencing project: providing services to taxonomists for standard genome sequencing and annotation.</title>
        <authorList>
            <consortium name="The Broad Institute Genomics Platform"/>
            <consortium name="The Broad Institute Genome Sequencing Center for Infectious Disease"/>
            <person name="Wu L."/>
            <person name="Ma J."/>
        </authorList>
    </citation>
    <scope>NUCLEOTIDE SEQUENCE [LARGE SCALE GENOMIC DNA]</scope>
    <source>
        <strain evidence="3">JCM 11882</strain>
    </source>
</reference>
<evidence type="ECO:0000313" key="3">
    <source>
        <dbReference type="Proteomes" id="UP001595836"/>
    </source>
</evidence>
<dbReference type="Proteomes" id="UP001595836">
    <property type="component" value="Unassembled WGS sequence"/>
</dbReference>
<evidence type="ECO:0000313" key="2">
    <source>
        <dbReference type="EMBL" id="MFC4755050.1"/>
    </source>
</evidence>
<gene>
    <name evidence="2" type="ORF">ACFO7U_09675</name>
</gene>
<name>A0ABV9PRS0_9ACTN</name>
<dbReference type="PROSITE" id="PS51318">
    <property type="entry name" value="TAT"/>
    <property type="match status" value="1"/>
</dbReference>
<dbReference type="RefSeq" id="WP_344990909.1">
    <property type="nucleotide sequence ID" value="NZ_BAABCD010000015.1"/>
</dbReference>
<dbReference type="EMBL" id="JBHSHP010000022">
    <property type="protein sequence ID" value="MFC4755050.1"/>
    <property type="molecule type" value="Genomic_DNA"/>
</dbReference>